<feature type="transmembrane region" description="Helical" evidence="2">
    <location>
        <begin position="33"/>
        <end position="50"/>
    </location>
</feature>
<proteinExistence type="predicted"/>
<keyword evidence="2" id="KW-0812">Transmembrane</keyword>
<organism evidence="3">
    <name type="scientific">Prunus dulcis</name>
    <name type="common">Almond</name>
    <name type="synonym">Amygdalus dulcis</name>
    <dbReference type="NCBI Taxonomy" id="3755"/>
    <lineage>
        <taxon>Eukaryota</taxon>
        <taxon>Viridiplantae</taxon>
        <taxon>Streptophyta</taxon>
        <taxon>Embryophyta</taxon>
        <taxon>Tracheophyta</taxon>
        <taxon>Spermatophyta</taxon>
        <taxon>Magnoliopsida</taxon>
        <taxon>eudicotyledons</taxon>
        <taxon>Gunneridae</taxon>
        <taxon>Pentapetalae</taxon>
        <taxon>rosids</taxon>
        <taxon>fabids</taxon>
        <taxon>Rosales</taxon>
        <taxon>Rosaceae</taxon>
        <taxon>Amygdaloideae</taxon>
        <taxon>Amygdaleae</taxon>
        <taxon>Prunus</taxon>
    </lineage>
</organism>
<feature type="compositionally biased region" description="Basic residues" evidence="1">
    <location>
        <begin position="21"/>
        <end position="31"/>
    </location>
</feature>
<feature type="region of interest" description="Disordered" evidence="1">
    <location>
        <begin position="1"/>
        <end position="31"/>
    </location>
</feature>
<evidence type="ECO:0000256" key="2">
    <source>
        <dbReference type="SAM" id="Phobius"/>
    </source>
</evidence>
<name>A0A4Y1RTY2_PRUDU</name>
<dbReference type="EMBL" id="AP019303">
    <property type="protein sequence ID" value="BBH07834.1"/>
    <property type="molecule type" value="Genomic_DNA"/>
</dbReference>
<reference evidence="3" key="1">
    <citation type="journal article" date="2019" name="Science">
        <title>Mutation of a bHLH transcription factor allowed almond domestication.</title>
        <authorList>
            <person name="Sanchez-Perez R."/>
            <person name="Pavan S."/>
            <person name="Mazzeo R."/>
            <person name="Moldovan C."/>
            <person name="Aiese Cigliano R."/>
            <person name="Del Cueto J."/>
            <person name="Ricciardi F."/>
            <person name="Lotti C."/>
            <person name="Ricciardi L."/>
            <person name="Dicenta F."/>
            <person name="Lopez-Marques R.L."/>
            <person name="Lindberg Moller B."/>
        </authorList>
    </citation>
    <scope>NUCLEOTIDE SEQUENCE</scope>
</reference>
<dbReference type="AlphaFoldDB" id="A0A4Y1RTY2"/>
<protein>
    <submittedName>
        <fullName evidence="3">Uncharacterized protein</fullName>
    </submittedName>
</protein>
<accession>A0A4Y1RTY2</accession>
<keyword evidence="2" id="KW-1133">Transmembrane helix</keyword>
<evidence type="ECO:0000313" key="3">
    <source>
        <dbReference type="EMBL" id="BBH07834.1"/>
    </source>
</evidence>
<gene>
    <name evidence="3" type="ORF">Prudu_019876</name>
</gene>
<sequence>MKNMAHQPSEKEERAQAERRERKKRKKRRKERGSIFSHIPFILQHVYYSYNNIYLKDYRPYQQFIYKQFIL</sequence>
<feature type="compositionally biased region" description="Basic and acidic residues" evidence="1">
    <location>
        <begin position="8"/>
        <end position="20"/>
    </location>
</feature>
<keyword evidence="2" id="KW-0472">Membrane</keyword>
<evidence type="ECO:0000256" key="1">
    <source>
        <dbReference type="SAM" id="MobiDB-lite"/>
    </source>
</evidence>